<protein>
    <submittedName>
        <fullName evidence="2">Sperm motility kinase 2B-like</fullName>
    </submittedName>
</protein>
<reference evidence="2" key="1">
    <citation type="submission" date="2025-08" db="UniProtKB">
        <authorList>
            <consortium name="RefSeq"/>
        </authorList>
    </citation>
    <scope>IDENTIFICATION</scope>
</reference>
<accession>A0AC58MX08</accession>
<evidence type="ECO:0000313" key="1">
    <source>
        <dbReference type="Proteomes" id="UP001732720"/>
    </source>
</evidence>
<sequence length="603" mass="66628">MERKVKNSFFGENIVTKHYTILHTLGQGGFGEVKLAQHRVTGAQVAIKIVSKGEQSFTSISSEVAIMKSIEHPNIVRLFHVIESKKSVYMVMEFASGGDLHDYVLEKGQVEEGEARKLFYQITCALSYCHSKGIVHHDLKPENILVDGSGSVKLSDFGLSAIVQAGEKLLMFCGTDVFWAPELFDGKAYEGPPVDVWSLGMTLYYILTGSLPFSEDTTCELEQQIRHLTFQFPACLSAEVQQLTHYILTADPRGRPTVADIIQHPWLKADQEQRQEIPPTQSYRNVLGTMRGLGYHSQEIRDSLMKKSYNHIMATFLLLQHQTPQGDSSSRQEEEVKDCDDPPCLPLTDPVNSFQRRLSATALHSVIKSVAPEHQKGGDRQKGRRPASWPAVATCRGPTKARNIRASHCGIQDARHDTSDGQKGERGSVSSGLPPRPPTLGAESPITSGQPQSGTIRPTQGDDDHGGTTTFRKKWRRAARGLAKFVRGLCCCCVLVSKRKSQLHAFGETGQGSNDSEKTDGLSTSRPTQDPSRDSSREPRKEAEYRWWTPGPEGAQMLPGCASDKAPRNCPPDSCTSSQCQTPENPNILRQRAVTHPLARSEV</sequence>
<name>A0AC58MX08_CASCN</name>
<organism evidence="1 2">
    <name type="scientific">Castor canadensis</name>
    <name type="common">American beaver</name>
    <dbReference type="NCBI Taxonomy" id="51338"/>
    <lineage>
        <taxon>Eukaryota</taxon>
        <taxon>Metazoa</taxon>
        <taxon>Chordata</taxon>
        <taxon>Craniata</taxon>
        <taxon>Vertebrata</taxon>
        <taxon>Euteleostomi</taxon>
        <taxon>Mammalia</taxon>
        <taxon>Eutheria</taxon>
        <taxon>Euarchontoglires</taxon>
        <taxon>Glires</taxon>
        <taxon>Rodentia</taxon>
        <taxon>Castorimorpha</taxon>
        <taxon>Castoridae</taxon>
        <taxon>Castor</taxon>
    </lineage>
</organism>
<keyword evidence="1" id="KW-1185">Reference proteome</keyword>
<evidence type="ECO:0000313" key="2">
    <source>
        <dbReference type="RefSeq" id="XP_073933940.1"/>
    </source>
</evidence>
<gene>
    <name evidence="2" type="primary">LOC109693599</name>
</gene>
<dbReference type="RefSeq" id="XP_073933940.1">
    <property type="nucleotide sequence ID" value="XM_074077839.1"/>
</dbReference>
<dbReference type="Proteomes" id="UP001732720">
    <property type="component" value="Chromosome 6"/>
</dbReference>
<proteinExistence type="predicted"/>